<dbReference type="AlphaFoldDB" id="A0A157Q7L2"/>
<dbReference type="GO" id="GO:0006354">
    <property type="term" value="P:DNA-templated transcription elongation"/>
    <property type="evidence" value="ECO:0007669"/>
    <property type="project" value="TreeGrafter"/>
</dbReference>
<feature type="compositionally biased region" description="Basic and acidic residues" evidence="5">
    <location>
        <begin position="1"/>
        <end position="10"/>
    </location>
</feature>
<comment type="similarity">
    <text evidence="4">Belongs to the GreA/GreB family. GreB subfamily.</text>
</comment>
<evidence type="ECO:0000256" key="2">
    <source>
        <dbReference type="ARBA" id="ARBA00023125"/>
    </source>
</evidence>
<evidence type="ECO:0000256" key="1">
    <source>
        <dbReference type="ARBA" id="ARBA00023015"/>
    </source>
</evidence>
<evidence type="ECO:0000256" key="4">
    <source>
        <dbReference type="HAMAP-Rule" id="MF_00930"/>
    </source>
</evidence>
<dbReference type="InterPro" id="IPR006358">
    <property type="entry name" value="Tscrpt_elong_fac_GreB"/>
</dbReference>
<dbReference type="FunFam" id="1.10.287.180:FF:000001">
    <property type="entry name" value="Transcription elongation factor GreA"/>
    <property type="match status" value="1"/>
</dbReference>
<dbReference type="PROSITE" id="PS00829">
    <property type="entry name" value="GREAB_1"/>
    <property type="match status" value="1"/>
</dbReference>
<feature type="region of interest" description="Disordered" evidence="5">
    <location>
        <begin position="1"/>
        <end position="29"/>
    </location>
</feature>
<dbReference type="PANTHER" id="PTHR30437">
    <property type="entry name" value="TRANSCRIPTION ELONGATION FACTOR GREA"/>
    <property type="match status" value="1"/>
</dbReference>
<dbReference type="GO" id="GO:0003677">
    <property type="term" value="F:DNA binding"/>
    <property type="evidence" value="ECO:0007669"/>
    <property type="project" value="UniProtKB-UniRule"/>
</dbReference>
<evidence type="ECO:0000259" key="7">
    <source>
        <dbReference type="Pfam" id="PF03449"/>
    </source>
</evidence>
<dbReference type="InterPro" id="IPR018151">
    <property type="entry name" value="TF_GreA/GreB_CS"/>
</dbReference>
<evidence type="ECO:0000313" key="9">
    <source>
        <dbReference type="Proteomes" id="UP000077037"/>
    </source>
</evidence>
<dbReference type="NCBIfam" id="TIGR01461">
    <property type="entry name" value="greB"/>
    <property type="match status" value="1"/>
</dbReference>
<dbReference type="InterPro" id="IPR022691">
    <property type="entry name" value="Tscrpt_elong_fac_GreA/B_N"/>
</dbReference>
<dbReference type="InterPro" id="IPR023459">
    <property type="entry name" value="Tscrpt_elong_fac_GreA/B_fam"/>
</dbReference>
<evidence type="ECO:0000256" key="5">
    <source>
        <dbReference type="SAM" id="MobiDB-lite"/>
    </source>
</evidence>
<dbReference type="HAMAP" id="MF_00930">
    <property type="entry name" value="GreB"/>
    <property type="match status" value="1"/>
</dbReference>
<dbReference type="EMBL" id="FKBS01000017">
    <property type="protein sequence ID" value="SAI41598.1"/>
    <property type="molecule type" value="Genomic_DNA"/>
</dbReference>
<dbReference type="Proteomes" id="UP000077037">
    <property type="component" value="Unassembled WGS sequence"/>
</dbReference>
<dbReference type="Gene3D" id="3.10.50.30">
    <property type="entry name" value="Transcription elongation factor, GreA/GreB, C-terminal domain"/>
    <property type="match status" value="1"/>
</dbReference>
<feature type="domain" description="Transcription elongation factor GreA/GreB C-terminal" evidence="6">
    <location>
        <begin position="107"/>
        <end position="181"/>
    </location>
</feature>
<dbReference type="InterPro" id="IPR036805">
    <property type="entry name" value="Tscrpt_elong_fac_GreA/B_N_sf"/>
</dbReference>
<keyword evidence="3 4" id="KW-0804">Transcription</keyword>
<dbReference type="SUPFAM" id="SSF54534">
    <property type="entry name" value="FKBP-like"/>
    <property type="match status" value="1"/>
</dbReference>
<dbReference type="FunFam" id="3.10.50.30:FF:000001">
    <property type="entry name" value="Transcription elongation factor GreA"/>
    <property type="match status" value="1"/>
</dbReference>
<organism evidence="8 9">
    <name type="scientific">Bordetella ansorpii</name>
    <dbReference type="NCBI Taxonomy" id="288768"/>
    <lineage>
        <taxon>Bacteria</taxon>
        <taxon>Pseudomonadati</taxon>
        <taxon>Pseudomonadota</taxon>
        <taxon>Betaproteobacteria</taxon>
        <taxon>Burkholderiales</taxon>
        <taxon>Alcaligenaceae</taxon>
        <taxon>Bordetella</taxon>
    </lineage>
</organism>
<reference evidence="8 9" key="1">
    <citation type="submission" date="2016-03" db="EMBL/GenBank/DDBJ databases">
        <authorList>
            <consortium name="Pathogen Informatics"/>
        </authorList>
    </citation>
    <scope>NUCLEOTIDE SEQUENCE [LARGE SCALE GENOMIC DNA]</scope>
    <source>
        <strain evidence="8 9">NCTC13364</strain>
    </source>
</reference>
<dbReference type="Pfam" id="PF01272">
    <property type="entry name" value="GreA_GreB"/>
    <property type="match status" value="1"/>
</dbReference>
<dbReference type="GO" id="GO:0003746">
    <property type="term" value="F:translation elongation factor activity"/>
    <property type="evidence" value="ECO:0007669"/>
    <property type="project" value="UniProtKB-KW"/>
</dbReference>
<dbReference type="HAMAP" id="MF_00105">
    <property type="entry name" value="GreA_GreB"/>
    <property type="match status" value="1"/>
</dbReference>
<keyword evidence="1 4" id="KW-0805">Transcription regulation</keyword>
<dbReference type="InterPro" id="IPR001437">
    <property type="entry name" value="Tscrpt_elong_fac_GreA/B_C"/>
</dbReference>
<dbReference type="InterPro" id="IPR036953">
    <property type="entry name" value="GreA/GreB_C_sf"/>
</dbReference>
<gene>
    <name evidence="4 8" type="primary">greB</name>
    <name evidence="8" type="ORF">SAMEA1982600_03317</name>
</gene>
<sequence length="183" mass="20504">MNKAFVKESDRDDEDDVPEAAALPAGTRNYMTPQGYERLRSELTHLMNVERPSVVQVVSWAASNGDRSENGDYLYGKKRLREIDRRMRFLTKRLDIAEVVDPALQPNRDQVFFGATVNYIDRAGEEHTVTIVGVDEAEPLAGRISWISPVARALTKAKEGDTVVLRTPGGVDELDIIEVQYPS</sequence>
<keyword evidence="2 4" id="KW-0238">DNA-binding</keyword>
<dbReference type="PANTHER" id="PTHR30437:SF6">
    <property type="entry name" value="TRANSCRIPTION ELONGATION FACTOR GREB"/>
    <property type="match status" value="1"/>
</dbReference>
<name>A0A157Q7L2_9BORD</name>
<dbReference type="InterPro" id="IPR028624">
    <property type="entry name" value="Tscrpt_elong_fac_GreA/B"/>
</dbReference>
<dbReference type="Gene3D" id="1.10.287.180">
    <property type="entry name" value="Transcription elongation factor, GreA/GreB, N-terminal domain"/>
    <property type="match status" value="1"/>
</dbReference>
<proteinExistence type="inferred from homology"/>
<dbReference type="GO" id="GO:0032784">
    <property type="term" value="P:regulation of DNA-templated transcription elongation"/>
    <property type="evidence" value="ECO:0007669"/>
    <property type="project" value="UniProtKB-UniRule"/>
</dbReference>
<evidence type="ECO:0000259" key="6">
    <source>
        <dbReference type="Pfam" id="PF01272"/>
    </source>
</evidence>
<dbReference type="OrthoDB" id="5511940at2"/>
<keyword evidence="8" id="KW-0648">Protein biosynthesis</keyword>
<evidence type="ECO:0000256" key="3">
    <source>
        <dbReference type="ARBA" id="ARBA00023163"/>
    </source>
</evidence>
<dbReference type="PIRSF" id="PIRSF006092">
    <property type="entry name" value="GreA_GreB"/>
    <property type="match status" value="1"/>
</dbReference>
<dbReference type="RefSeq" id="WP_066415284.1">
    <property type="nucleotide sequence ID" value="NZ_FKBS01000017.1"/>
</dbReference>
<accession>A0A157Q7L2</accession>
<protein>
    <recommendedName>
        <fullName evidence="4">Transcription elongation factor GreB</fullName>
    </recommendedName>
    <alternativeName>
        <fullName evidence="4">Transcript cleavage factor GreB</fullName>
    </alternativeName>
</protein>
<keyword evidence="8" id="KW-0251">Elongation factor</keyword>
<comment type="function">
    <text evidence="4">Necessary for efficient RNA polymerase transcription elongation past template-encoded arresting sites. The arresting sites in DNA have the property of trapping a certain fraction of elongating RNA polymerases that pass through, resulting in locked ternary complexes. Cleavage of the nascent transcript by cleavage factors such as GreA or GreB allows the resumption of elongation from the new 3'terminus. GreB releases sequences of up to 9 nucleotides in length.</text>
</comment>
<dbReference type="Pfam" id="PF03449">
    <property type="entry name" value="GreA_GreB_N"/>
    <property type="match status" value="1"/>
</dbReference>
<dbReference type="SUPFAM" id="SSF46557">
    <property type="entry name" value="GreA transcript cleavage protein, N-terminal domain"/>
    <property type="match status" value="1"/>
</dbReference>
<feature type="domain" description="Transcription elongation factor GreA/GreB N-terminal" evidence="7">
    <location>
        <begin position="29"/>
        <end position="99"/>
    </location>
</feature>
<evidence type="ECO:0000313" key="8">
    <source>
        <dbReference type="EMBL" id="SAI41598.1"/>
    </source>
</evidence>
<dbReference type="NCBIfam" id="NF002506">
    <property type="entry name" value="PRK01885.1"/>
    <property type="match status" value="1"/>
</dbReference>
<dbReference type="GO" id="GO:0070063">
    <property type="term" value="F:RNA polymerase binding"/>
    <property type="evidence" value="ECO:0007669"/>
    <property type="project" value="InterPro"/>
</dbReference>